<gene>
    <name evidence="4" type="ORF">Q5761_07225</name>
</gene>
<name>A0ABZ0QN16_9FIRM</name>
<evidence type="ECO:0000259" key="3">
    <source>
        <dbReference type="PROSITE" id="PS50977"/>
    </source>
</evidence>
<keyword evidence="5" id="KW-1185">Reference proteome</keyword>
<feature type="DNA-binding region" description="H-T-H motif" evidence="2">
    <location>
        <begin position="39"/>
        <end position="58"/>
    </location>
</feature>
<evidence type="ECO:0000256" key="1">
    <source>
        <dbReference type="ARBA" id="ARBA00023125"/>
    </source>
</evidence>
<organism evidence="4 5">
    <name type="scientific">Thermaerobacter composti</name>
    <dbReference type="NCBI Taxonomy" id="554949"/>
    <lineage>
        <taxon>Bacteria</taxon>
        <taxon>Bacillati</taxon>
        <taxon>Bacillota</taxon>
        <taxon>Clostridia</taxon>
        <taxon>Eubacteriales</taxon>
        <taxon>Clostridiales Family XVII. Incertae Sedis</taxon>
        <taxon>Thermaerobacter</taxon>
    </lineage>
</organism>
<dbReference type="InterPro" id="IPR036271">
    <property type="entry name" value="Tet_transcr_reg_TetR-rel_C_sf"/>
</dbReference>
<reference evidence="4 5" key="1">
    <citation type="submission" date="2023-08" db="EMBL/GenBank/DDBJ databases">
        <title>Genome sequence of Thermaerobacter compostii strain Ins1, a spore-forming filamentous bacterium isolated from a deep geothermal reservoir.</title>
        <authorList>
            <person name="Bregnard D."/>
            <person name="Gonzalez D."/>
            <person name="Junier P."/>
        </authorList>
    </citation>
    <scope>NUCLEOTIDE SEQUENCE [LARGE SCALE GENOMIC DNA]</scope>
    <source>
        <strain evidence="4 5">Ins1</strain>
    </source>
</reference>
<dbReference type="Gene3D" id="1.10.357.10">
    <property type="entry name" value="Tetracycline Repressor, domain 2"/>
    <property type="match status" value="1"/>
</dbReference>
<feature type="domain" description="HTH tetR-type" evidence="3">
    <location>
        <begin position="16"/>
        <end position="76"/>
    </location>
</feature>
<sequence length="209" mass="22963">MGRQPPLAGRDDPRLQERYEQLLTAAAEEFATRGYHQTTVKDIVERAGVATGTFYLYFANKEQSCAALIERLYGRVLAEVVAARAGKRTKLDKLAASIRAALQVFGAHRNLAHIALVRAPGAHPLFDELLARIHRELWDLVAEDIAEAIAEGLLPPQRADLSARALIGALYEVVISWLQAEVPARLEEAVEPLVAFCLRGLGAAWPPPR</sequence>
<protein>
    <submittedName>
        <fullName evidence="4">TetR/AcrR family transcriptional regulator</fullName>
    </submittedName>
</protein>
<dbReference type="RefSeq" id="WP_135225644.1">
    <property type="nucleotide sequence ID" value="NZ_CP132508.1"/>
</dbReference>
<dbReference type="Proteomes" id="UP001304683">
    <property type="component" value="Chromosome"/>
</dbReference>
<accession>A0ABZ0QN16</accession>
<dbReference type="EMBL" id="CP132508">
    <property type="protein sequence ID" value="WPD18182.1"/>
    <property type="molecule type" value="Genomic_DNA"/>
</dbReference>
<dbReference type="InterPro" id="IPR009057">
    <property type="entry name" value="Homeodomain-like_sf"/>
</dbReference>
<dbReference type="PROSITE" id="PS50977">
    <property type="entry name" value="HTH_TETR_2"/>
    <property type="match status" value="1"/>
</dbReference>
<evidence type="ECO:0000256" key="2">
    <source>
        <dbReference type="PROSITE-ProRule" id="PRU00335"/>
    </source>
</evidence>
<evidence type="ECO:0000313" key="4">
    <source>
        <dbReference type="EMBL" id="WPD18182.1"/>
    </source>
</evidence>
<evidence type="ECO:0000313" key="5">
    <source>
        <dbReference type="Proteomes" id="UP001304683"/>
    </source>
</evidence>
<dbReference type="SUPFAM" id="SSF48498">
    <property type="entry name" value="Tetracyclin repressor-like, C-terminal domain"/>
    <property type="match status" value="1"/>
</dbReference>
<dbReference type="PANTHER" id="PTHR30055">
    <property type="entry name" value="HTH-TYPE TRANSCRIPTIONAL REGULATOR RUTR"/>
    <property type="match status" value="1"/>
</dbReference>
<dbReference type="Gene3D" id="1.10.10.60">
    <property type="entry name" value="Homeodomain-like"/>
    <property type="match status" value="1"/>
</dbReference>
<dbReference type="InterPro" id="IPR001647">
    <property type="entry name" value="HTH_TetR"/>
</dbReference>
<dbReference type="SUPFAM" id="SSF46689">
    <property type="entry name" value="Homeodomain-like"/>
    <property type="match status" value="1"/>
</dbReference>
<dbReference type="InterPro" id="IPR050109">
    <property type="entry name" value="HTH-type_TetR-like_transc_reg"/>
</dbReference>
<proteinExistence type="predicted"/>
<dbReference type="Pfam" id="PF00440">
    <property type="entry name" value="TetR_N"/>
    <property type="match status" value="1"/>
</dbReference>
<dbReference type="PANTHER" id="PTHR30055:SF226">
    <property type="entry name" value="HTH-TYPE TRANSCRIPTIONAL REGULATOR PKSA"/>
    <property type="match status" value="1"/>
</dbReference>
<keyword evidence="1 2" id="KW-0238">DNA-binding</keyword>
<dbReference type="PRINTS" id="PR00455">
    <property type="entry name" value="HTHTETR"/>
</dbReference>